<organism evidence="1 2">
    <name type="scientific">Bowmanella dokdonensis</name>
    <dbReference type="NCBI Taxonomy" id="751969"/>
    <lineage>
        <taxon>Bacteria</taxon>
        <taxon>Pseudomonadati</taxon>
        <taxon>Pseudomonadota</taxon>
        <taxon>Gammaproteobacteria</taxon>
        <taxon>Alteromonadales</taxon>
        <taxon>Alteromonadaceae</taxon>
        <taxon>Bowmanella</taxon>
    </lineage>
</organism>
<dbReference type="InterPro" id="IPR029058">
    <property type="entry name" value="AB_hydrolase_fold"/>
</dbReference>
<name>A0A939IPD3_9ALTE</name>
<dbReference type="SUPFAM" id="SSF53474">
    <property type="entry name" value="alpha/beta-Hydrolases"/>
    <property type="match status" value="1"/>
</dbReference>
<dbReference type="RefSeq" id="WP_206575434.1">
    <property type="nucleotide sequence ID" value="NZ_JAFKCV010000016.1"/>
</dbReference>
<reference evidence="1" key="1">
    <citation type="submission" date="2021-03" db="EMBL/GenBank/DDBJ databases">
        <title>novel species isolated from a fishpond in China.</title>
        <authorList>
            <person name="Lu H."/>
            <person name="Cai Z."/>
        </authorList>
    </citation>
    <scope>NUCLEOTIDE SEQUENCE</scope>
    <source>
        <strain evidence="1">JCM 30855</strain>
    </source>
</reference>
<evidence type="ECO:0000313" key="2">
    <source>
        <dbReference type="Proteomes" id="UP000664654"/>
    </source>
</evidence>
<dbReference type="Gene3D" id="3.40.50.1820">
    <property type="entry name" value="alpha/beta hydrolase"/>
    <property type="match status" value="1"/>
</dbReference>
<proteinExistence type="predicted"/>
<keyword evidence="2" id="KW-1185">Reference proteome</keyword>
<dbReference type="EMBL" id="JAFKCV010000016">
    <property type="protein sequence ID" value="MBN7827323.1"/>
    <property type="molecule type" value="Genomic_DNA"/>
</dbReference>
<protein>
    <submittedName>
        <fullName evidence="1">Uncharacterized protein</fullName>
    </submittedName>
</protein>
<dbReference type="Proteomes" id="UP000664654">
    <property type="component" value="Unassembled WGS sequence"/>
</dbReference>
<comment type="caution">
    <text evidence="1">The sequence shown here is derived from an EMBL/GenBank/DDBJ whole genome shotgun (WGS) entry which is preliminary data.</text>
</comment>
<dbReference type="AlphaFoldDB" id="A0A939IPD3"/>
<sequence>MSYSISASYLPGQHGRLFTLHYQPDRPAESGICILVSPPLGEEMNRCRYMCNLLAQEATGLGMGLLNIDPFGTGDSEGLYRQTNWQTLEEALLLGADKAKSLGYHRVILLGIRVGALVAMDVAPRIPNLHSLIFWQPSISGQSALTQLLRIKLAASLGRSEDAGSIKQFEQMSSEGQMIEISGYEVSPEHFQSLKQAHFEQSIDAVEQPIYWLTTLASAERKPPRAESQFLEKWVGNGKKIEHFEVIAPPFWQVHERTLAPTVIEQTVTLLKEMN</sequence>
<evidence type="ECO:0000313" key="1">
    <source>
        <dbReference type="EMBL" id="MBN7827323.1"/>
    </source>
</evidence>
<gene>
    <name evidence="1" type="ORF">J0A66_18975</name>
</gene>
<accession>A0A939IPD3</accession>